<dbReference type="PRINTS" id="PR00625">
    <property type="entry name" value="JDOMAIN"/>
</dbReference>
<dbReference type="InterPro" id="IPR036869">
    <property type="entry name" value="J_dom_sf"/>
</dbReference>
<dbReference type="InterPro" id="IPR001623">
    <property type="entry name" value="DnaJ_domain"/>
</dbReference>
<dbReference type="SUPFAM" id="SSF57938">
    <property type="entry name" value="DnaJ/Hsp40 cysteine-rich domain"/>
    <property type="match status" value="1"/>
</dbReference>
<proteinExistence type="predicted"/>
<dbReference type="AlphaFoldDB" id="A0A6C0H7B9"/>
<dbReference type="CDD" id="cd10719">
    <property type="entry name" value="DnaJ_zf"/>
    <property type="match status" value="1"/>
</dbReference>
<dbReference type="Gene3D" id="1.10.287.110">
    <property type="entry name" value="DnaJ domain"/>
    <property type="match status" value="1"/>
</dbReference>
<evidence type="ECO:0000256" key="3">
    <source>
        <dbReference type="ARBA" id="ARBA00022771"/>
    </source>
</evidence>
<keyword evidence="4" id="KW-0862">Zinc</keyword>
<dbReference type="Pfam" id="PF00226">
    <property type="entry name" value="DnaJ"/>
    <property type="match status" value="1"/>
</dbReference>
<dbReference type="CDD" id="cd06257">
    <property type="entry name" value="DnaJ"/>
    <property type="match status" value="1"/>
</dbReference>
<dbReference type="SUPFAM" id="SSF46565">
    <property type="entry name" value="Chaperone J-domain"/>
    <property type="match status" value="1"/>
</dbReference>
<evidence type="ECO:0000259" key="5">
    <source>
        <dbReference type="PROSITE" id="PS50076"/>
    </source>
</evidence>
<dbReference type="InterPro" id="IPR002939">
    <property type="entry name" value="DnaJ_C"/>
</dbReference>
<dbReference type="EMBL" id="MN739892">
    <property type="protein sequence ID" value="QHT76270.1"/>
    <property type="molecule type" value="Genomic_DNA"/>
</dbReference>
<dbReference type="InterPro" id="IPR044713">
    <property type="entry name" value="DNJA1/2-like"/>
</dbReference>
<keyword evidence="1" id="KW-0479">Metal-binding</keyword>
<dbReference type="InterPro" id="IPR036410">
    <property type="entry name" value="HSP_DnaJ_Cys-rich_dom_sf"/>
</dbReference>
<dbReference type="Pfam" id="PF01556">
    <property type="entry name" value="DnaJ_C"/>
    <property type="match status" value="1"/>
</dbReference>
<dbReference type="Gene3D" id="2.60.260.20">
    <property type="entry name" value="Urease metallochaperone UreE, N-terminal domain"/>
    <property type="match status" value="2"/>
</dbReference>
<dbReference type="PROSITE" id="PS00636">
    <property type="entry name" value="DNAJ_1"/>
    <property type="match status" value="1"/>
</dbReference>
<dbReference type="InterPro" id="IPR018253">
    <property type="entry name" value="DnaJ_domain_CS"/>
</dbReference>
<dbReference type="InterPro" id="IPR008971">
    <property type="entry name" value="HSP40/DnaJ_pept-bd"/>
</dbReference>
<evidence type="ECO:0000256" key="1">
    <source>
        <dbReference type="ARBA" id="ARBA00022723"/>
    </source>
</evidence>
<sequence>MTDYYNVLGIARDAHEEDIKRAYRKLALKYHPDKNPTADATRFQQIQTAYETLSNPEKKREYDNPSPDINLAGGGFPFDQFFTNQFFGPQQHRSSSVRKLGDHHYNVKISLRDVYFGTSKRLKTSRTYICRNCNADCERCHGNGSVTHRINIGPFIQMATQTCDVCSGKGVIKRGKSDCGGCKGNGETTEERIFEITIPKGVSDGKQFVFEEWGEQAYRPGDVSGNLIITISVETDSNFVRQGNDLLYTVNLSLAESIVGKELCIPYFDGDINIHSGGFGIINPNKMYTIFDRGIAVENSKGHLHLKFVIEYPQKTLSNSERELLNSAFQKTGIVIE</sequence>
<dbReference type="GO" id="GO:0030544">
    <property type="term" value="F:Hsp70 protein binding"/>
    <property type="evidence" value="ECO:0007669"/>
    <property type="project" value="InterPro"/>
</dbReference>
<evidence type="ECO:0000256" key="4">
    <source>
        <dbReference type="ARBA" id="ARBA00022833"/>
    </source>
</evidence>
<dbReference type="InterPro" id="IPR001305">
    <property type="entry name" value="HSP_DnaJ_Cys-rich_dom"/>
</dbReference>
<dbReference type="GO" id="GO:0008270">
    <property type="term" value="F:zinc ion binding"/>
    <property type="evidence" value="ECO:0007669"/>
    <property type="project" value="UniProtKB-KW"/>
</dbReference>
<dbReference type="CDD" id="cd10747">
    <property type="entry name" value="DnaJ_C"/>
    <property type="match status" value="1"/>
</dbReference>
<keyword evidence="3" id="KW-0863">Zinc-finger</keyword>
<evidence type="ECO:0000256" key="2">
    <source>
        <dbReference type="ARBA" id="ARBA00022737"/>
    </source>
</evidence>
<dbReference type="Gene3D" id="2.10.230.10">
    <property type="entry name" value="Heat shock protein DnaJ, cysteine-rich domain"/>
    <property type="match status" value="1"/>
</dbReference>
<keyword evidence="2" id="KW-0677">Repeat</keyword>
<reference evidence="6" key="1">
    <citation type="journal article" date="2020" name="Nature">
        <title>Giant virus diversity and host interactions through global metagenomics.</title>
        <authorList>
            <person name="Schulz F."/>
            <person name="Roux S."/>
            <person name="Paez-Espino D."/>
            <person name="Jungbluth S."/>
            <person name="Walsh D.A."/>
            <person name="Denef V.J."/>
            <person name="McMahon K.D."/>
            <person name="Konstantinidis K.T."/>
            <person name="Eloe-Fadrosh E.A."/>
            <person name="Kyrpides N.C."/>
            <person name="Woyke T."/>
        </authorList>
    </citation>
    <scope>NUCLEOTIDE SEQUENCE</scope>
    <source>
        <strain evidence="6">GVMAG-M-3300023179-73</strain>
    </source>
</reference>
<dbReference type="PANTHER" id="PTHR43888">
    <property type="entry name" value="DNAJ-LIKE-2, ISOFORM A-RELATED"/>
    <property type="match status" value="1"/>
</dbReference>
<accession>A0A6C0H7B9</accession>
<dbReference type="GO" id="GO:0051082">
    <property type="term" value="F:unfolded protein binding"/>
    <property type="evidence" value="ECO:0007669"/>
    <property type="project" value="InterPro"/>
</dbReference>
<dbReference type="SUPFAM" id="SSF49493">
    <property type="entry name" value="HSP40/DnaJ peptide-binding domain"/>
    <property type="match status" value="2"/>
</dbReference>
<organism evidence="6">
    <name type="scientific">viral metagenome</name>
    <dbReference type="NCBI Taxonomy" id="1070528"/>
    <lineage>
        <taxon>unclassified sequences</taxon>
        <taxon>metagenomes</taxon>
        <taxon>organismal metagenomes</taxon>
    </lineage>
</organism>
<evidence type="ECO:0000313" key="6">
    <source>
        <dbReference type="EMBL" id="QHT76270.1"/>
    </source>
</evidence>
<dbReference type="SMART" id="SM00271">
    <property type="entry name" value="DnaJ"/>
    <property type="match status" value="1"/>
</dbReference>
<name>A0A6C0H7B9_9ZZZZ</name>
<protein>
    <recommendedName>
        <fullName evidence="5">J domain-containing protein</fullName>
    </recommendedName>
</protein>
<feature type="domain" description="J" evidence="5">
    <location>
        <begin position="3"/>
        <end position="66"/>
    </location>
</feature>
<dbReference type="GO" id="GO:0006457">
    <property type="term" value="P:protein folding"/>
    <property type="evidence" value="ECO:0007669"/>
    <property type="project" value="InterPro"/>
</dbReference>
<dbReference type="PROSITE" id="PS50076">
    <property type="entry name" value="DNAJ_2"/>
    <property type="match status" value="1"/>
</dbReference>